<name>A0A8H5HDX2_9AGAR</name>
<dbReference type="OrthoDB" id="5570013at2759"/>
<keyword evidence="2" id="KW-1133">Transmembrane helix</keyword>
<protein>
    <submittedName>
        <fullName evidence="3">Uncharacterized protein</fullName>
    </submittedName>
</protein>
<keyword evidence="2" id="KW-0812">Transmembrane</keyword>
<comment type="caution">
    <text evidence="3">The sequence shown here is derived from an EMBL/GenBank/DDBJ whole genome shotgun (WGS) entry which is preliminary data.</text>
</comment>
<accession>A0A8H5HDX2</accession>
<dbReference type="AlphaFoldDB" id="A0A8H5HDX2"/>
<evidence type="ECO:0000256" key="2">
    <source>
        <dbReference type="SAM" id="Phobius"/>
    </source>
</evidence>
<evidence type="ECO:0000313" key="3">
    <source>
        <dbReference type="EMBL" id="KAF5381736.1"/>
    </source>
</evidence>
<keyword evidence="4" id="KW-1185">Reference proteome</keyword>
<feature type="transmembrane region" description="Helical" evidence="2">
    <location>
        <begin position="44"/>
        <end position="60"/>
    </location>
</feature>
<gene>
    <name evidence="3" type="ORF">D9615_005391</name>
</gene>
<organism evidence="3 4">
    <name type="scientific">Tricholomella constricta</name>
    <dbReference type="NCBI Taxonomy" id="117010"/>
    <lineage>
        <taxon>Eukaryota</taxon>
        <taxon>Fungi</taxon>
        <taxon>Dikarya</taxon>
        <taxon>Basidiomycota</taxon>
        <taxon>Agaricomycotina</taxon>
        <taxon>Agaricomycetes</taxon>
        <taxon>Agaricomycetidae</taxon>
        <taxon>Agaricales</taxon>
        <taxon>Tricholomatineae</taxon>
        <taxon>Lyophyllaceae</taxon>
        <taxon>Tricholomella</taxon>
    </lineage>
</organism>
<dbReference type="Proteomes" id="UP000565441">
    <property type="component" value="Unassembled WGS sequence"/>
</dbReference>
<sequence length="451" mass="49763">MAIKLPYTPLNGEQDLIGQEDISSVLQNPTPVDNSRNDSRKSRVLTLLAALALVSIVFYACTCAPTSRRDETTADIADDPRLEPYQSPDDAEFCAEWPIADEGPGPHLSTVSFELPGTSDLMFLLSRGPAAGHLNIIKKNPNHSSKVIEVNVTAQYEKRIDLQRTKACRTGRDSKNEHGVLIWAQPRHPRYNRQMDPVSFNITLALPQSLREYKDLSTDLPTFSHQIGDFFDLWSPTAFNTIRLKTSHAPIAYGALCGERAFIQTSDAEVNGYFCGSNLLSVRTSNARIHTIAMMFAQAQGAETKVHLQTTNAPAVAFLSVESDFTEAKLSATIHTSNGKLNVNMPRQPFGGNASFYLDASTSNAPATVVLHPDYEGTYDLKTSVADALIEETDMKDPSGMGRERTVERTSEGHRTRGSIFWSYNGEPSEEGKKRGSVRVRSSKLPVKMYC</sequence>
<proteinExistence type="predicted"/>
<evidence type="ECO:0000256" key="1">
    <source>
        <dbReference type="SAM" id="MobiDB-lite"/>
    </source>
</evidence>
<keyword evidence="2" id="KW-0472">Membrane</keyword>
<feature type="region of interest" description="Disordered" evidence="1">
    <location>
        <begin position="395"/>
        <end position="414"/>
    </location>
</feature>
<evidence type="ECO:0000313" key="4">
    <source>
        <dbReference type="Proteomes" id="UP000565441"/>
    </source>
</evidence>
<reference evidence="3 4" key="1">
    <citation type="journal article" date="2020" name="ISME J.">
        <title>Uncovering the hidden diversity of litter-decomposition mechanisms in mushroom-forming fungi.</title>
        <authorList>
            <person name="Floudas D."/>
            <person name="Bentzer J."/>
            <person name="Ahren D."/>
            <person name="Johansson T."/>
            <person name="Persson P."/>
            <person name="Tunlid A."/>
        </authorList>
    </citation>
    <scope>NUCLEOTIDE SEQUENCE [LARGE SCALE GENOMIC DNA]</scope>
    <source>
        <strain evidence="3 4">CBS 661.87</strain>
    </source>
</reference>
<dbReference type="EMBL" id="JAACJP010000010">
    <property type="protein sequence ID" value="KAF5381736.1"/>
    <property type="molecule type" value="Genomic_DNA"/>
</dbReference>